<reference evidence="4" key="1">
    <citation type="journal article" date="2015" name="Nature">
        <title>Complex archaea that bridge the gap between prokaryotes and eukaryotes.</title>
        <authorList>
            <person name="Spang A."/>
            <person name="Saw J.H."/>
            <person name="Jorgensen S.L."/>
            <person name="Zaremba-Niedzwiedzka K."/>
            <person name="Martijn J."/>
            <person name="Lind A.E."/>
            <person name="van Eijk R."/>
            <person name="Schleper C."/>
            <person name="Guy L."/>
            <person name="Ettema T.J."/>
        </authorList>
    </citation>
    <scope>NUCLEOTIDE SEQUENCE</scope>
</reference>
<protein>
    <recommendedName>
        <fullName evidence="5">Outer membrane chaperone Skp (OmpH)</fullName>
    </recommendedName>
</protein>
<dbReference type="AlphaFoldDB" id="A0A0F9VRW0"/>
<evidence type="ECO:0000256" key="1">
    <source>
        <dbReference type="ARBA" id="ARBA00009091"/>
    </source>
</evidence>
<dbReference type="PANTHER" id="PTHR35089">
    <property type="entry name" value="CHAPERONE PROTEIN SKP"/>
    <property type="match status" value="1"/>
</dbReference>
<comment type="caution">
    <text evidence="4">The sequence shown here is derived from an EMBL/GenBank/DDBJ whole genome shotgun (WGS) entry which is preliminary data.</text>
</comment>
<accession>A0A0F9VRW0</accession>
<dbReference type="GO" id="GO:0051082">
    <property type="term" value="F:unfolded protein binding"/>
    <property type="evidence" value="ECO:0007669"/>
    <property type="project" value="InterPro"/>
</dbReference>
<dbReference type="PANTHER" id="PTHR35089:SF1">
    <property type="entry name" value="CHAPERONE PROTEIN SKP"/>
    <property type="match status" value="1"/>
</dbReference>
<dbReference type="SUPFAM" id="SSF111384">
    <property type="entry name" value="OmpH-like"/>
    <property type="match status" value="1"/>
</dbReference>
<proteinExistence type="inferred from homology"/>
<feature type="coiled-coil region" evidence="3">
    <location>
        <begin position="42"/>
        <end position="84"/>
    </location>
</feature>
<dbReference type="EMBL" id="LAZR01000011">
    <property type="protein sequence ID" value="KKO07821.1"/>
    <property type="molecule type" value="Genomic_DNA"/>
</dbReference>
<organism evidence="4">
    <name type="scientific">marine sediment metagenome</name>
    <dbReference type="NCBI Taxonomy" id="412755"/>
    <lineage>
        <taxon>unclassified sequences</taxon>
        <taxon>metagenomes</taxon>
        <taxon>ecological metagenomes</taxon>
    </lineage>
</organism>
<evidence type="ECO:0008006" key="5">
    <source>
        <dbReference type="Google" id="ProtNLM"/>
    </source>
</evidence>
<dbReference type="Gene3D" id="3.30.910.20">
    <property type="entry name" value="Skp domain"/>
    <property type="match status" value="1"/>
</dbReference>
<dbReference type="InterPro" id="IPR024930">
    <property type="entry name" value="Skp_dom_sf"/>
</dbReference>
<dbReference type="Pfam" id="PF03938">
    <property type="entry name" value="OmpH"/>
    <property type="match status" value="1"/>
</dbReference>
<dbReference type="GO" id="GO:0005829">
    <property type="term" value="C:cytosol"/>
    <property type="evidence" value="ECO:0007669"/>
    <property type="project" value="TreeGrafter"/>
</dbReference>
<dbReference type="InterPro" id="IPR005632">
    <property type="entry name" value="Chaperone_Skp"/>
</dbReference>
<keyword evidence="3" id="KW-0175">Coiled coil</keyword>
<sequence length="169" mass="18462">MKQVKQIVVALLLFVATTSFVNAQSKVAHIDVTQLLSAMPEMKAAEAELKKLQETYNADIQASMTELRNKFTQYQNEAAAKSKEENDKRAVELQGFEKNIGDAQQAAQQEFQKKQAELFAPISEKAKAAIEKVAAAQGFDYVIDAQAGGGLIVAKGKDLLADVKKQLGF</sequence>
<comment type="similarity">
    <text evidence="1">Belongs to the Skp family.</text>
</comment>
<dbReference type="GO" id="GO:0050821">
    <property type="term" value="P:protein stabilization"/>
    <property type="evidence" value="ECO:0007669"/>
    <property type="project" value="TreeGrafter"/>
</dbReference>
<dbReference type="SMART" id="SM00935">
    <property type="entry name" value="OmpH"/>
    <property type="match status" value="1"/>
</dbReference>
<evidence type="ECO:0000313" key="4">
    <source>
        <dbReference type="EMBL" id="KKO07821.1"/>
    </source>
</evidence>
<evidence type="ECO:0000256" key="3">
    <source>
        <dbReference type="SAM" id="Coils"/>
    </source>
</evidence>
<name>A0A0F9VRW0_9ZZZZ</name>
<keyword evidence="2" id="KW-0732">Signal</keyword>
<gene>
    <name evidence="4" type="ORF">LCGC14_0051630</name>
</gene>
<evidence type="ECO:0000256" key="2">
    <source>
        <dbReference type="ARBA" id="ARBA00022729"/>
    </source>
</evidence>